<evidence type="ECO:0000313" key="3">
    <source>
        <dbReference type="Proteomes" id="UP000594707"/>
    </source>
</evidence>
<dbReference type="RefSeq" id="WP_103607942.1">
    <property type="nucleotide sequence ID" value="NZ_CP060705.1"/>
</dbReference>
<accession>A0A7S9RNU6</accession>
<dbReference type="EMBL" id="CP060705">
    <property type="protein sequence ID" value="QPH95200.1"/>
    <property type="molecule type" value="Genomic_DNA"/>
</dbReference>
<dbReference type="Proteomes" id="UP000594707">
    <property type="component" value="Chromosome"/>
</dbReference>
<dbReference type="Pfam" id="PF00899">
    <property type="entry name" value="ThiF"/>
    <property type="match status" value="1"/>
</dbReference>
<dbReference type="PANTHER" id="PTHR43267:SF1">
    <property type="entry name" value="TRNA THREONYLCARBAMOYLADENOSINE DEHYDRATASE"/>
    <property type="match status" value="1"/>
</dbReference>
<reference evidence="2 3" key="1">
    <citation type="journal article" date="2018" name="Emerg. Microbes Infect.">
        <title>Genomic analysis of oral Campylobacter concisus strains identified a potential bacterial molecular marker associated with active Crohn's disease.</title>
        <authorList>
            <person name="Liu F."/>
            <person name="Ma R."/>
            <person name="Tay C.Y.A."/>
            <person name="Octavia S."/>
            <person name="Lan R."/>
            <person name="Chung H.K.L."/>
            <person name="Riordan S.M."/>
            <person name="Grimm M.C."/>
            <person name="Leong R.W."/>
            <person name="Tanaka M.M."/>
            <person name="Connor S."/>
            <person name="Zhang L."/>
        </authorList>
    </citation>
    <scope>NUCLEOTIDE SEQUENCE [LARGE SCALE GENOMIC DNA]</scope>
    <source>
        <strain evidence="2 3">P13UCO-S1</strain>
    </source>
</reference>
<protein>
    <submittedName>
        <fullName evidence="2">tRNA threonylcarbamoyladenosine dehydratase</fullName>
    </submittedName>
</protein>
<organism evidence="2 3">
    <name type="scientific">Campylobacter concisus</name>
    <dbReference type="NCBI Taxonomy" id="199"/>
    <lineage>
        <taxon>Bacteria</taxon>
        <taxon>Pseudomonadati</taxon>
        <taxon>Campylobacterota</taxon>
        <taxon>Epsilonproteobacteria</taxon>
        <taxon>Campylobacterales</taxon>
        <taxon>Campylobacteraceae</taxon>
        <taxon>Campylobacter</taxon>
    </lineage>
</organism>
<dbReference type="InterPro" id="IPR000594">
    <property type="entry name" value="ThiF_NAD_FAD-bd"/>
</dbReference>
<dbReference type="GO" id="GO:0008641">
    <property type="term" value="F:ubiquitin-like modifier activating enzyme activity"/>
    <property type="evidence" value="ECO:0007669"/>
    <property type="project" value="InterPro"/>
</dbReference>
<sequence length="218" mass="23665">MQNDRFTRIRWLFGEDGFSKLQSAKVLVCGAGGVGGMCVDALARSGVGSITLIDKDIFDVTNQNRQIYSENVGGVKVEEFAKIYPCITPMQTLITPEFVVGFDFSKFDVVIDAIDDIAAKIALANAVDPNKFIASMGGAKRVDPTKIKVACVWKTSVDPLARKYRYELKKSGFSGKFDVVFSVEEPLCKPLGSFMGVTACFGLNLASLAVKKIVGQQV</sequence>
<dbReference type="CDD" id="cd00755">
    <property type="entry name" value="YgdL_like"/>
    <property type="match status" value="1"/>
</dbReference>
<evidence type="ECO:0000313" key="2">
    <source>
        <dbReference type="EMBL" id="QPH95200.1"/>
    </source>
</evidence>
<gene>
    <name evidence="2" type="ORF">CVT08_07195</name>
</gene>
<dbReference type="SUPFAM" id="SSF69572">
    <property type="entry name" value="Activating enzymes of the ubiquitin-like proteins"/>
    <property type="match status" value="1"/>
</dbReference>
<evidence type="ECO:0000259" key="1">
    <source>
        <dbReference type="Pfam" id="PF00899"/>
    </source>
</evidence>
<feature type="domain" description="THIF-type NAD/FAD binding fold" evidence="1">
    <location>
        <begin position="12"/>
        <end position="127"/>
    </location>
</feature>
<name>A0A7S9RNU6_9BACT</name>
<dbReference type="AlphaFoldDB" id="A0A7S9RNU6"/>
<dbReference type="Gene3D" id="3.40.50.720">
    <property type="entry name" value="NAD(P)-binding Rossmann-like Domain"/>
    <property type="match status" value="1"/>
</dbReference>
<dbReference type="InterPro" id="IPR045886">
    <property type="entry name" value="ThiF/MoeB/HesA"/>
</dbReference>
<dbReference type="InterPro" id="IPR035985">
    <property type="entry name" value="Ubiquitin-activating_enz"/>
</dbReference>
<proteinExistence type="predicted"/>
<dbReference type="GO" id="GO:0061503">
    <property type="term" value="F:tRNA threonylcarbamoyladenosine dehydratase"/>
    <property type="evidence" value="ECO:0007669"/>
    <property type="project" value="TreeGrafter"/>
</dbReference>
<dbReference type="PANTHER" id="PTHR43267">
    <property type="entry name" value="TRNA THREONYLCARBAMOYLADENOSINE DEHYDRATASE"/>
    <property type="match status" value="1"/>
</dbReference>
<dbReference type="GO" id="GO:0061504">
    <property type="term" value="P:cyclic threonylcarbamoyladenosine biosynthetic process"/>
    <property type="evidence" value="ECO:0007669"/>
    <property type="project" value="TreeGrafter"/>
</dbReference>